<sequence>HLETPHVARKDTRETLRGDAPIGGTLHLLDTIVDTLQSRMNATRDL</sequence>
<proteinExistence type="predicted"/>
<organism evidence="1 2">
    <name type="scientific">Trifolium medium</name>
    <dbReference type="NCBI Taxonomy" id="97028"/>
    <lineage>
        <taxon>Eukaryota</taxon>
        <taxon>Viridiplantae</taxon>
        <taxon>Streptophyta</taxon>
        <taxon>Embryophyta</taxon>
        <taxon>Tracheophyta</taxon>
        <taxon>Spermatophyta</taxon>
        <taxon>Magnoliopsida</taxon>
        <taxon>eudicotyledons</taxon>
        <taxon>Gunneridae</taxon>
        <taxon>Pentapetalae</taxon>
        <taxon>rosids</taxon>
        <taxon>fabids</taxon>
        <taxon>Fabales</taxon>
        <taxon>Fabaceae</taxon>
        <taxon>Papilionoideae</taxon>
        <taxon>50 kb inversion clade</taxon>
        <taxon>NPAAA clade</taxon>
        <taxon>Hologalegina</taxon>
        <taxon>IRL clade</taxon>
        <taxon>Trifolieae</taxon>
        <taxon>Trifolium</taxon>
    </lineage>
</organism>
<dbReference type="AlphaFoldDB" id="A0A392UI49"/>
<name>A0A392UI49_9FABA</name>
<dbReference type="Proteomes" id="UP000265520">
    <property type="component" value="Unassembled WGS sequence"/>
</dbReference>
<reference evidence="1 2" key="1">
    <citation type="journal article" date="2018" name="Front. Plant Sci.">
        <title>Red Clover (Trifolium pratense) and Zigzag Clover (T. medium) - A Picture of Genomic Similarities and Differences.</title>
        <authorList>
            <person name="Dluhosova J."/>
            <person name="Istvanek J."/>
            <person name="Nedelnik J."/>
            <person name="Repkova J."/>
        </authorList>
    </citation>
    <scope>NUCLEOTIDE SEQUENCE [LARGE SCALE GENOMIC DNA]</scope>
    <source>
        <strain evidence="2">cv. 10/8</strain>
        <tissue evidence="1">Leaf</tissue>
    </source>
</reference>
<feature type="non-terminal residue" evidence="1">
    <location>
        <position position="1"/>
    </location>
</feature>
<keyword evidence="2" id="KW-1185">Reference proteome</keyword>
<evidence type="ECO:0000313" key="1">
    <source>
        <dbReference type="EMBL" id="MCI72116.1"/>
    </source>
</evidence>
<comment type="caution">
    <text evidence="1">The sequence shown here is derived from an EMBL/GenBank/DDBJ whole genome shotgun (WGS) entry which is preliminary data.</text>
</comment>
<dbReference type="EMBL" id="LXQA010810839">
    <property type="protein sequence ID" value="MCI72116.1"/>
    <property type="molecule type" value="Genomic_DNA"/>
</dbReference>
<accession>A0A392UI49</accession>
<protein>
    <submittedName>
        <fullName evidence="1">Uncharacterized protein</fullName>
    </submittedName>
</protein>
<evidence type="ECO:0000313" key="2">
    <source>
        <dbReference type="Proteomes" id="UP000265520"/>
    </source>
</evidence>